<dbReference type="InterPro" id="IPR050694">
    <property type="entry name" value="LRRC14/PRAME"/>
</dbReference>
<dbReference type="Proteomes" id="UP000515203">
    <property type="component" value="Unplaced"/>
</dbReference>
<dbReference type="PANTHER" id="PTHR14224">
    <property type="entry name" value="SIMILAR TO PREFERENTIALLY EXPRESSED ANTIGEN IN MELANOMA-LIKE 3"/>
    <property type="match status" value="1"/>
</dbReference>
<keyword evidence="1" id="KW-0433">Leucine-rich repeat</keyword>
<dbReference type="GO" id="GO:0005737">
    <property type="term" value="C:cytoplasm"/>
    <property type="evidence" value="ECO:0007669"/>
    <property type="project" value="TreeGrafter"/>
</dbReference>
<keyword evidence="2" id="KW-0677">Repeat</keyword>
<evidence type="ECO:0000313" key="4">
    <source>
        <dbReference type="RefSeq" id="XP_004644265.1"/>
    </source>
</evidence>
<sequence length="393" mass="45471">MHSTPPPLYKLVKNSLLKSQTIASTALHDLPPHIYHDLFMDAFMGEHNEFLKVMVQAWPFPSLPLRALVDLRKSKDAHTQYGVILPQQRNLRTLKAILHGIDTKLSQKVQDSRWKLQVLDWRNVHQDFWTVTIYSSAAFDVLKILRSVELDSIHELDVLSDWSPNTMTAFAHKLKKMKNLHTFQFSTLSAGVSLSLSEKKWYSRIYANHLRQLHSLRELHLDKVHFLRGNLHKILGMISMKSFNFETIQVLLDKLANTLENLALEHCDITDSQILAILPALSNCSHLKTFSCYGNPLSLGILQVLLCRIAGLSHLNECLYPAPLESYEHNIPTESLHPQRFSQVCAALIEILKDIRPSLRIKIYTYFWDLCIIYRLQRLESNGNWEVTEEQRY</sequence>
<dbReference type="RefSeq" id="XP_004644265.1">
    <property type="nucleotide sequence ID" value="XM_004644208.1"/>
</dbReference>
<dbReference type="PANTHER" id="PTHR14224:SF19">
    <property type="entry name" value="PRAME FAMILY MEMBER 11-RELATED"/>
    <property type="match status" value="1"/>
</dbReference>
<dbReference type="AlphaFoldDB" id="A0A6P3FPP2"/>
<name>A0A6P3FPP2_OCTDE</name>
<evidence type="ECO:0000313" key="3">
    <source>
        <dbReference type="Proteomes" id="UP000515203"/>
    </source>
</evidence>
<gene>
    <name evidence="4" type="primary">LOC101572366</name>
</gene>
<protein>
    <submittedName>
        <fullName evidence="4">Melanoma antigen preferentially expressed in tumors-like</fullName>
    </submittedName>
</protein>
<reference evidence="4" key="1">
    <citation type="submission" date="2025-08" db="UniProtKB">
        <authorList>
            <consortium name="RefSeq"/>
        </authorList>
    </citation>
    <scope>IDENTIFICATION</scope>
</reference>
<evidence type="ECO:0000256" key="2">
    <source>
        <dbReference type="ARBA" id="ARBA00022737"/>
    </source>
</evidence>
<keyword evidence="3" id="KW-1185">Reference proteome</keyword>
<dbReference type="InParanoid" id="A0A6P3FPP2"/>
<dbReference type="InterPro" id="IPR032675">
    <property type="entry name" value="LRR_dom_sf"/>
</dbReference>
<evidence type="ECO:0000256" key="1">
    <source>
        <dbReference type="ARBA" id="ARBA00022614"/>
    </source>
</evidence>
<dbReference type="SUPFAM" id="SSF52047">
    <property type="entry name" value="RNI-like"/>
    <property type="match status" value="1"/>
</dbReference>
<accession>A0A6P3FPP2</accession>
<dbReference type="GeneID" id="101572366"/>
<proteinExistence type="predicted"/>
<dbReference type="OrthoDB" id="9634549at2759"/>
<dbReference type="Gene3D" id="3.80.10.10">
    <property type="entry name" value="Ribonuclease Inhibitor"/>
    <property type="match status" value="1"/>
</dbReference>
<organism evidence="3 4">
    <name type="scientific">Octodon degus</name>
    <name type="common">Degu</name>
    <name type="synonym">Sciurus degus</name>
    <dbReference type="NCBI Taxonomy" id="10160"/>
    <lineage>
        <taxon>Eukaryota</taxon>
        <taxon>Metazoa</taxon>
        <taxon>Chordata</taxon>
        <taxon>Craniata</taxon>
        <taxon>Vertebrata</taxon>
        <taxon>Euteleostomi</taxon>
        <taxon>Mammalia</taxon>
        <taxon>Eutheria</taxon>
        <taxon>Euarchontoglires</taxon>
        <taxon>Glires</taxon>
        <taxon>Rodentia</taxon>
        <taxon>Hystricomorpha</taxon>
        <taxon>Octodontidae</taxon>
        <taxon>Octodon</taxon>
    </lineage>
</organism>